<organism evidence="3 4">
    <name type="scientific">Candidatus Synchoanobacter obligatus</name>
    <dbReference type="NCBI Taxonomy" id="2919597"/>
    <lineage>
        <taxon>Bacteria</taxon>
        <taxon>Pseudomonadati</taxon>
        <taxon>Pseudomonadota</taxon>
        <taxon>Gammaproteobacteria</taxon>
        <taxon>Candidatus Comchoanobacterales</taxon>
        <taxon>Candidatus Comchoanobacteraceae</taxon>
        <taxon>Candidatus Synchoanobacter</taxon>
    </lineage>
</organism>
<keyword evidence="4" id="KW-1185">Reference proteome</keyword>
<dbReference type="PANTHER" id="PTHR10566:SF113">
    <property type="entry name" value="PROTEIN ACTIVITY OF BC1 COMPLEX KINASE 7, CHLOROPLASTIC"/>
    <property type="match status" value="1"/>
</dbReference>
<evidence type="ECO:0000259" key="2">
    <source>
        <dbReference type="Pfam" id="PF03109"/>
    </source>
</evidence>
<feature type="domain" description="ABC1 atypical kinase-like" evidence="2">
    <location>
        <begin position="78"/>
        <end position="324"/>
    </location>
</feature>
<dbReference type="Pfam" id="PF03109">
    <property type="entry name" value="ABC1"/>
    <property type="match status" value="1"/>
</dbReference>
<evidence type="ECO:0000256" key="1">
    <source>
        <dbReference type="ARBA" id="ARBA00009670"/>
    </source>
</evidence>
<dbReference type="RefSeq" id="WP_258569025.1">
    <property type="nucleotide sequence ID" value="NZ_JAKUDN010000001.1"/>
</dbReference>
<dbReference type="PANTHER" id="PTHR10566">
    <property type="entry name" value="CHAPERONE-ACTIVITY OF BC1 COMPLEX CABC1 -RELATED"/>
    <property type="match status" value="1"/>
</dbReference>
<comment type="caution">
    <text evidence="3">The sequence shown here is derived from an EMBL/GenBank/DDBJ whole genome shotgun (WGS) entry which is preliminary data.</text>
</comment>
<protein>
    <submittedName>
        <fullName evidence="3">AarF/UbiB family protein</fullName>
    </submittedName>
</protein>
<proteinExistence type="inferred from homology"/>
<name>A0ABT1L421_9GAMM</name>
<dbReference type="InterPro" id="IPR011009">
    <property type="entry name" value="Kinase-like_dom_sf"/>
</dbReference>
<dbReference type="InterPro" id="IPR050154">
    <property type="entry name" value="UbiB_kinase"/>
</dbReference>
<dbReference type="InterPro" id="IPR004147">
    <property type="entry name" value="ABC1_dom"/>
</dbReference>
<evidence type="ECO:0000313" key="4">
    <source>
        <dbReference type="Proteomes" id="UP001320768"/>
    </source>
</evidence>
<dbReference type="EMBL" id="JAKUDN010000001">
    <property type="protein sequence ID" value="MCP8351917.1"/>
    <property type="molecule type" value="Genomic_DNA"/>
</dbReference>
<dbReference type="SUPFAM" id="SSF56112">
    <property type="entry name" value="Protein kinase-like (PK-like)"/>
    <property type="match status" value="1"/>
</dbReference>
<dbReference type="Proteomes" id="UP001320768">
    <property type="component" value="Unassembled WGS sequence"/>
</dbReference>
<accession>A0ABT1L421</accession>
<gene>
    <name evidence="3" type="ORF">MKS91_01230</name>
</gene>
<comment type="similarity">
    <text evidence="1">Belongs to the protein kinase superfamily. ADCK protein kinase family.</text>
</comment>
<reference evidence="3 4" key="1">
    <citation type="journal article" date="2022" name="Nat. Microbiol.">
        <title>The microbiome of a bacterivorous marine choanoflagellate contains a resource-demanding obligate bacterial associate.</title>
        <authorList>
            <person name="Needham D.M."/>
            <person name="Poirier C."/>
            <person name="Bachy C."/>
            <person name="George E.E."/>
            <person name="Wilken S."/>
            <person name="Yung C.C.M."/>
            <person name="Limardo A.J."/>
            <person name="Morando M."/>
            <person name="Sudek L."/>
            <person name="Malmstrom R.R."/>
            <person name="Keeling P.J."/>
            <person name="Santoro A.E."/>
            <person name="Worden A.Z."/>
        </authorList>
    </citation>
    <scope>NUCLEOTIDE SEQUENCE [LARGE SCALE GENOMIC DNA]</scope>
    <source>
        <strain evidence="3 4">Comchoano-2</strain>
    </source>
</reference>
<evidence type="ECO:0000313" key="3">
    <source>
        <dbReference type="EMBL" id="MCP8351917.1"/>
    </source>
</evidence>
<sequence length="510" mass="58714">MIKVLCKYGLDQHIISKYFAPSVMLKVLPRYQKYHQLSLGEKCYHVCVELGPLFVKFGQLISIRHDLFPEDITEPLSQLQDNVPPFDNDTAFKTIESDLNNSIGDLYQSFDPKPIASASISQVYQATLTDGSAVVVKVLRPGIKRMLAIDIGILRRIAKMMSLRLQIDNSIFQALIEEYDYTLNQELNLKHEACHYSQMQHHFKEDARLYVPKVYWSHTSELVLTIEKVSGIPIDEIKHYPDVNRKKLAVNGVNIFFTQVFQHRFFHADMHPGNVFVDISQPDEPKYMAVDFGIVGVLAPIDQYYLAENFLAFFHRDYNRIASLHIEAGWVGKTTDLVKLESAIRHVCEPIFSRSIEEISIAELMHRLIEVCKPFDLRIQPQLLILQKTLFHVEALGRSLYPQLNLWEAAEPFISDFMKQRAGVKTGWKALKQELPRLLINSPKLPFLLQEHLSKPAETITPNQNHNASLFIAGLIIGVILANPRYLTNINIYYIISQILIMTFLWKRIK</sequence>